<comment type="caution">
    <text evidence="2">The sequence shown here is derived from an EMBL/GenBank/DDBJ whole genome shotgun (WGS) entry which is preliminary data.</text>
</comment>
<keyword evidence="1" id="KW-0812">Transmembrane</keyword>
<evidence type="ECO:0000313" key="2">
    <source>
        <dbReference type="EMBL" id="GAD04673.1"/>
    </source>
</evidence>
<accession>T1CNK7</accession>
<dbReference type="Proteomes" id="UP000018031">
    <property type="component" value="Unassembled WGS sequence"/>
</dbReference>
<evidence type="ECO:0000256" key="1">
    <source>
        <dbReference type="SAM" id="Phobius"/>
    </source>
</evidence>
<dbReference type="EMBL" id="BAOU01000009">
    <property type="protein sequence ID" value="GAD04673.1"/>
    <property type="molecule type" value="Genomic_DNA"/>
</dbReference>
<feature type="transmembrane region" description="Helical" evidence="1">
    <location>
        <begin position="12"/>
        <end position="33"/>
    </location>
</feature>
<reference evidence="3" key="1">
    <citation type="journal article" date="2013" name="Genome">
        <title>Draft Genome Sequences of Porphyromonas crevioricanis JCM 15906T and Porphyromonas cansulci JCM 13913T Isolated from a Canine Oral Cavity.</title>
        <authorList>
            <person name="Sakamoto M."/>
            <person name="Tanaka N."/>
            <person name="Shiwa Y."/>
            <person name="Yoshikawa H."/>
            <person name="Ohkuma M."/>
        </authorList>
    </citation>
    <scope>NUCLEOTIDE SEQUENCE [LARGE SCALE GENOMIC DNA]</scope>
    <source>
        <strain evidence="3">JCM 15906</strain>
    </source>
</reference>
<proteinExistence type="predicted"/>
<name>T1CNK7_9PORP</name>
<keyword evidence="1" id="KW-1133">Transmembrane helix</keyword>
<protein>
    <submittedName>
        <fullName evidence="2">Uncharacterized protein</fullName>
    </submittedName>
</protein>
<reference evidence="2 3" key="2">
    <citation type="journal article" date="2013" name="Genome Announc.">
        <title>Draft Genome Sequences of Porphyromonas crevioricanis JCM 15906T and Porphyromonas cansulci JCM 13913T Isolated from a Canine Oral Cavity.</title>
        <authorList>
            <person name="Sakamoto M."/>
            <person name="Tanaka N."/>
            <person name="Shiwa Y."/>
            <person name="Yoshikawa H."/>
            <person name="Ohkuma M."/>
        </authorList>
    </citation>
    <scope>NUCLEOTIDE SEQUENCE [LARGE SCALE GENOMIC DNA]</scope>
    <source>
        <strain evidence="2 3">JCM 15906</strain>
    </source>
</reference>
<sequence>MLLANKATAKKIFFMSAFVSLLFVLGIVFTHSLQNTA</sequence>
<evidence type="ECO:0000313" key="3">
    <source>
        <dbReference type="Proteomes" id="UP000018031"/>
    </source>
</evidence>
<organism evidence="2 3">
    <name type="scientific">Porphyromonas crevioricanis JCM 15906</name>
    <dbReference type="NCBI Taxonomy" id="1305617"/>
    <lineage>
        <taxon>Bacteria</taxon>
        <taxon>Pseudomonadati</taxon>
        <taxon>Bacteroidota</taxon>
        <taxon>Bacteroidia</taxon>
        <taxon>Bacteroidales</taxon>
        <taxon>Porphyromonadaceae</taxon>
        <taxon>Porphyromonas</taxon>
    </lineage>
</organism>
<gene>
    <name evidence="2" type="ORF">PORCRE_365</name>
</gene>
<dbReference type="AlphaFoldDB" id="T1CNK7"/>
<keyword evidence="1" id="KW-0472">Membrane</keyword>